<proteinExistence type="predicted"/>
<accession>A0A139ALE5</accession>
<dbReference type="EMBL" id="KQ965748">
    <property type="protein sequence ID" value="KXS17245.1"/>
    <property type="molecule type" value="Genomic_DNA"/>
</dbReference>
<evidence type="ECO:0000313" key="3">
    <source>
        <dbReference type="Proteomes" id="UP000070544"/>
    </source>
</evidence>
<organism evidence="2 3">
    <name type="scientific">Gonapodya prolifera (strain JEL478)</name>
    <name type="common">Monoblepharis prolifera</name>
    <dbReference type="NCBI Taxonomy" id="1344416"/>
    <lineage>
        <taxon>Eukaryota</taxon>
        <taxon>Fungi</taxon>
        <taxon>Fungi incertae sedis</taxon>
        <taxon>Chytridiomycota</taxon>
        <taxon>Chytridiomycota incertae sedis</taxon>
        <taxon>Monoblepharidomycetes</taxon>
        <taxon>Monoblepharidales</taxon>
        <taxon>Gonapodyaceae</taxon>
        <taxon>Gonapodya</taxon>
    </lineage>
</organism>
<evidence type="ECO:0000313" key="2">
    <source>
        <dbReference type="EMBL" id="KXS17245.1"/>
    </source>
</evidence>
<feature type="region of interest" description="Disordered" evidence="1">
    <location>
        <begin position="406"/>
        <end position="425"/>
    </location>
</feature>
<name>A0A139ALE5_GONPJ</name>
<dbReference type="STRING" id="1344416.A0A139ALE5"/>
<gene>
    <name evidence="2" type="ORF">M427DRAFT_54903</name>
</gene>
<dbReference type="AlphaFoldDB" id="A0A139ALE5"/>
<dbReference type="OrthoDB" id="2133451at2759"/>
<keyword evidence="3" id="KW-1185">Reference proteome</keyword>
<sequence>MTPPPVRLQWDDNDTSGHAVIPPSENDAAGGTEAEGGSQLHLIEPGTITLEVTPADDRRASVALSDAGPSPSLAESGRSHSAEDALADQAEQVAVALEETRRALGRLQLLAREEQQFDLLVNGQLPTHEQLVLKLQDKFKKQGEFQRTSAKLAGVTYLVQVHNFIRGKLMQRSLHKHRRHINDLQTHIQSLTSNLTDLSAHVTTVSGDLDATRADQEATRALLTSTQHALESAVTEYRGELRRAWDALGRQNVVVESLVSSRVNRDIMVDLVLLVLAVYATGFPLVSYPMDALTRGLTALSIALARRLADRPAPDPSRLLLSEAVQIKRRERDLRLFISATIRSLLVWGVWRRAREFARSYRIYGPPSGYSYWDIVGQYVDRTTGMGWVVGWSPGGMAAAAEGVGGGTEVSMEGSNGGPSDFHEREQRILRAVRGMAERGRRLGEPAEEVNGETEKESGDGKGKGKDVVRE</sequence>
<feature type="compositionally biased region" description="Basic and acidic residues" evidence="1">
    <location>
        <begin position="453"/>
        <end position="471"/>
    </location>
</feature>
<dbReference type="Proteomes" id="UP000070544">
    <property type="component" value="Unassembled WGS sequence"/>
</dbReference>
<evidence type="ECO:0000256" key="1">
    <source>
        <dbReference type="SAM" id="MobiDB-lite"/>
    </source>
</evidence>
<feature type="region of interest" description="Disordered" evidence="1">
    <location>
        <begin position="60"/>
        <end position="85"/>
    </location>
</feature>
<feature type="region of interest" description="Disordered" evidence="1">
    <location>
        <begin position="439"/>
        <end position="471"/>
    </location>
</feature>
<reference evidence="2 3" key="1">
    <citation type="journal article" date="2015" name="Genome Biol. Evol.">
        <title>Phylogenomic analyses indicate that early fungi evolved digesting cell walls of algal ancestors of land plants.</title>
        <authorList>
            <person name="Chang Y."/>
            <person name="Wang S."/>
            <person name="Sekimoto S."/>
            <person name="Aerts A.L."/>
            <person name="Choi C."/>
            <person name="Clum A."/>
            <person name="LaButti K.M."/>
            <person name="Lindquist E.A."/>
            <person name="Yee Ngan C."/>
            <person name="Ohm R.A."/>
            <person name="Salamov A.A."/>
            <person name="Grigoriev I.V."/>
            <person name="Spatafora J.W."/>
            <person name="Berbee M.L."/>
        </authorList>
    </citation>
    <scope>NUCLEOTIDE SEQUENCE [LARGE SCALE GENOMIC DNA]</scope>
    <source>
        <strain evidence="2 3">JEL478</strain>
    </source>
</reference>
<feature type="region of interest" description="Disordered" evidence="1">
    <location>
        <begin position="1"/>
        <end position="40"/>
    </location>
</feature>
<protein>
    <submittedName>
        <fullName evidence="2">Uncharacterized protein</fullName>
    </submittedName>
</protein>